<protein>
    <submittedName>
        <fullName evidence="2">Uncharacterized protein</fullName>
    </submittedName>
</protein>
<gene>
    <name evidence="2" type="ORF">LptCag_1517</name>
</gene>
<name>A0A094WDU2_9BACT</name>
<accession>A0A094WDU2</accession>
<evidence type="ECO:0000313" key="3">
    <source>
        <dbReference type="Proteomes" id="UP000029452"/>
    </source>
</evidence>
<comment type="caution">
    <text evidence="2">The sequence shown here is derived from an EMBL/GenBank/DDBJ whole genome shotgun (WGS) entry which is preliminary data.</text>
</comment>
<dbReference type="PATRIC" id="fig|178606.4.peg.1522"/>
<evidence type="ECO:0000313" key="2">
    <source>
        <dbReference type="EMBL" id="KGA93807.1"/>
    </source>
</evidence>
<keyword evidence="1" id="KW-0732">Signal</keyword>
<organism evidence="2 3">
    <name type="scientific">Leptospirillum ferriphilum</name>
    <dbReference type="NCBI Taxonomy" id="178606"/>
    <lineage>
        <taxon>Bacteria</taxon>
        <taxon>Pseudomonadati</taxon>
        <taxon>Nitrospirota</taxon>
        <taxon>Nitrospiria</taxon>
        <taxon>Nitrospirales</taxon>
        <taxon>Nitrospiraceae</taxon>
        <taxon>Leptospirillum</taxon>
    </lineage>
</organism>
<evidence type="ECO:0000256" key="1">
    <source>
        <dbReference type="SAM" id="SignalP"/>
    </source>
</evidence>
<feature type="chain" id="PRO_5001911735" evidence="1">
    <location>
        <begin position="23"/>
        <end position="192"/>
    </location>
</feature>
<feature type="signal peptide" evidence="1">
    <location>
        <begin position="1"/>
        <end position="22"/>
    </location>
</feature>
<sequence length="192" mass="21060">MRKVFLSSIFAIVLFSSVSAFADPAKVLSTVQIPAIDPINPQEGYLSSKTIPSAYELTVSKKHVLVLFTDLEKSGFRDCNRKGKVVVRFSGGRCFLSPAGQSDLPYVGWLLRVKKVASPRPGFDTIEVGVRTRNGFHYDAATGWSVNIMHWKSASPFLKSIIRTLETGHPLVVPKPLLVRAPKTDGSTGGWK</sequence>
<proteinExistence type="predicted"/>
<dbReference type="Proteomes" id="UP000029452">
    <property type="component" value="Unassembled WGS sequence"/>
</dbReference>
<dbReference type="EMBL" id="JPGK01000005">
    <property type="protein sequence ID" value="KGA93807.1"/>
    <property type="molecule type" value="Genomic_DNA"/>
</dbReference>
<reference evidence="2 3" key="1">
    <citation type="submission" date="2014-06" db="EMBL/GenBank/DDBJ databases">
        <title>Draft genome sequence of iron oxidizing acidophile Leptospirillum ferriphilum DSM14647.</title>
        <authorList>
            <person name="Cardenas J.P."/>
            <person name="Lazcano M."/>
            <person name="Ossandon F.J."/>
            <person name="Corbett M."/>
            <person name="Holmes D.S."/>
            <person name="Watkin E."/>
        </authorList>
    </citation>
    <scope>NUCLEOTIDE SEQUENCE [LARGE SCALE GENOMIC DNA]</scope>
    <source>
        <strain evidence="2 3">DSM 14647</strain>
    </source>
</reference>
<dbReference type="AlphaFoldDB" id="A0A094WDU2"/>